<dbReference type="Proteomes" id="UP000622533">
    <property type="component" value="Unassembled WGS sequence"/>
</dbReference>
<evidence type="ECO:0000256" key="1">
    <source>
        <dbReference type="SAM" id="Phobius"/>
    </source>
</evidence>
<dbReference type="AlphaFoldDB" id="A0A8J6ZMK4"/>
<feature type="transmembrane region" description="Helical" evidence="1">
    <location>
        <begin position="90"/>
        <end position="107"/>
    </location>
</feature>
<protein>
    <submittedName>
        <fullName evidence="2">Uncharacterized protein</fullName>
    </submittedName>
</protein>
<keyword evidence="1" id="KW-0472">Membrane</keyword>
<evidence type="ECO:0000313" key="3">
    <source>
        <dbReference type="Proteomes" id="UP000622533"/>
    </source>
</evidence>
<dbReference type="EMBL" id="JADEXS010000037">
    <property type="protein sequence ID" value="MBE9021741.1"/>
    <property type="molecule type" value="Genomic_DNA"/>
</dbReference>
<feature type="transmembrane region" description="Helical" evidence="1">
    <location>
        <begin position="38"/>
        <end position="58"/>
    </location>
</feature>
<keyword evidence="1" id="KW-1133">Transmembrane helix</keyword>
<keyword evidence="1" id="KW-0812">Transmembrane</keyword>
<keyword evidence="3" id="KW-1185">Reference proteome</keyword>
<organism evidence="2 3">
    <name type="scientific">Desmonostoc muscorum LEGE 12446</name>
    <dbReference type="NCBI Taxonomy" id="1828758"/>
    <lineage>
        <taxon>Bacteria</taxon>
        <taxon>Bacillati</taxon>
        <taxon>Cyanobacteriota</taxon>
        <taxon>Cyanophyceae</taxon>
        <taxon>Nostocales</taxon>
        <taxon>Nostocaceae</taxon>
        <taxon>Desmonostoc</taxon>
    </lineage>
</organism>
<dbReference type="RefSeq" id="WP_193913991.1">
    <property type="nucleotide sequence ID" value="NZ_JADEXS020000001.1"/>
</dbReference>
<accession>A0A8J6ZMK4</accession>
<gene>
    <name evidence="2" type="ORF">IQ276_04450</name>
</gene>
<comment type="caution">
    <text evidence="2">The sequence shown here is derived from an EMBL/GenBank/DDBJ whole genome shotgun (WGS) entry which is preliminary data.</text>
</comment>
<feature type="transmembrane region" description="Helical" evidence="1">
    <location>
        <begin position="12"/>
        <end position="32"/>
    </location>
</feature>
<sequence length="114" mass="12479">MGRLLIKLIGLILLFTGLYFFGQNIIFVSGYYSIFSRSLPATASVLAIMAGALTLVFFHREASNLGWILLGVGIVLVFLSGGVIFRSTSLWNLLVAFTALTVGYKLLNQGRINF</sequence>
<evidence type="ECO:0000313" key="2">
    <source>
        <dbReference type="EMBL" id="MBE9021741.1"/>
    </source>
</evidence>
<name>A0A8J6ZMK4_DESMC</name>
<feature type="transmembrane region" description="Helical" evidence="1">
    <location>
        <begin position="65"/>
        <end position="84"/>
    </location>
</feature>
<reference evidence="2" key="1">
    <citation type="submission" date="2020-10" db="EMBL/GenBank/DDBJ databases">
        <authorList>
            <person name="Castelo-Branco R."/>
            <person name="Eusebio N."/>
            <person name="Adriana R."/>
            <person name="Vieira A."/>
            <person name="Brugerolle De Fraissinette N."/>
            <person name="Rezende De Castro R."/>
            <person name="Schneider M.P."/>
            <person name="Vasconcelos V."/>
            <person name="Leao P.N."/>
        </authorList>
    </citation>
    <scope>NUCLEOTIDE SEQUENCE</scope>
    <source>
        <strain evidence="2">LEGE 12446</strain>
    </source>
</reference>
<proteinExistence type="predicted"/>